<evidence type="ECO:0000313" key="2">
    <source>
        <dbReference type="EMBL" id="KAF7191536.1"/>
    </source>
</evidence>
<feature type="chain" id="PRO_5034585889" evidence="1">
    <location>
        <begin position="19"/>
        <end position="106"/>
    </location>
</feature>
<name>A0A8H6RFG9_9PEZI</name>
<comment type="caution">
    <text evidence="2">The sequence shown here is derived from an EMBL/GenBank/DDBJ whole genome shotgun (WGS) entry which is preliminary data.</text>
</comment>
<sequence>MQFINIALFTSLLGFVAATPVGVRSDLKTDIYLKICYSPNPPKSCKRDLDERGELKTDIYPRVCYSPNPPKSCKRDVEAPLDERGELKTDIYPRVCYSPNPPKACG</sequence>
<evidence type="ECO:0000313" key="3">
    <source>
        <dbReference type="Proteomes" id="UP000660729"/>
    </source>
</evidence>
<organism evidence="2 3">
    <name type="scientific">Pseudocercospora fuligena</name>
    <dbReference type="NCBI Taxonomy" id="685502"/>
    <lineage>
        <taxon>Eukaryota</taxon>
        <taxon>Fungi</taxon>
        <taxon>Dikarya</taxon>
        <taxon>Ascomycota</taxon>
        <taxon>Pezizomycotina</taxon>
        <taxon>Dothideomycetes</taxon>
        <taxon>Dothideomycetidae</taxon>
        <taxon>Mycosphaerellales</taxon>
        <taxon>Mycosphaerellaceae</taxon>
        <taxon>Pseudocercospora</taxon>
    </lineage>
</organism>
<dbReference type="Proteomes" id="UP000660729">
    <property type="component" value="Unassembled WGS sequence"/>
</dbReference>
<keyword evidence="3" id="KW-1185">Reference proteome</keyword>
<protein>
    <submittedName>
        <fullName evidence="2">Uncharacterized protein</fullName>
    </submittedName>
</protein>
<reference evidence="2" key="1">
    <citation type="submission" date="2020-04" db="EMBL/GenBank/DDBJ databases">
        <title>Draft genome resource of the tomato pathogen Pseudocercospora fuligena.</title>
        <authorList>
            <person name="Zaccaron A."/>
        </authorList>
    </citation>
    <scope>NUCLEOTIDE SEQUENCE</scope>
    <source>
        <strain evidence="2">PF001</strain>
    </source>
</reference>
<dbReference type="AlphaFoldDB" id="A0A8H6RFG9"/>
<dbReference type="EMBL" id="JABCIY010000157">
    <property type="protein sequence ID" value="KAF7191536.1"/>
    <property type="molecule type" value="Genomic_DNA"/>
</dbReference>
<keyword evidence="1" id="KW-0732">Signal</keyword>
<gene>
    <name evidence="2" type="ORF">HII31_07038</name>
</gene>
<accession>A0A8H6RFG9</accession>
<feature type="signal peptide" evidence="1">
    <location>
        <begin position="1"/>
        <end position="18"/>
    </location>
</feature>
<evidence type="ECO:0000256" key="1">
    <source>
        <dbReference type="SAM" id="SignalP"/>
    </source>
</evidence>
<proteinExistence type="predicted"/>